<dbReference type="Pfam" id="PF00069">
    <property type="entry name" value="Pkinase"/>
    <property type="match status" value="1"/>
</dbReference>
<keyword evidence="25" id="KW-1185">Reference proteome</keyword>
<evidence type="ECO:0000256" key="12">
    <source>
        <dbReference type="ARBA" id="ARBA00022777"/>
    </source>
</evidence>
<reference evidence="24" key="2">
    <citation type="submission" date="2020-08" db="EMBL/GenBank/DDBJ databases">
        <title>Plant Genome Project.</title>
        <authorList>
            <person name="Zhang R.-G."/>
        </authorList>
    </citation>
    <scope>NUCLEOTIDE SEQUENCE</scope>
    <source>
        <strain evidence="24">Huo1</strain>
        <tissue evidence="24">Leaf</tissue>
    </source>
</reference>
<evidence type="ECO:0000256" key="22">
    <source>
        <dbReference type="SAM" id="SignalP"/>
    </source>
</evidence>
<dbReference type="InterPro" id="IPR001611">
    <property type="entry name" value="Leu-rich_rpt"/>
</dbReference>
<dbReference type="GO" id="GO:0004674">
    <property type="term" value="F:protein serine/threonine kinase activity"/>
    <property type="evidence" value="ECO:0007669"/>
    <property type="project" value="UniProtKB-KW"/>
</dbReference>
<dbReference type="FunFam" id="3.80.10.10:FF:000041">
    <property type="entry name" value="LRR receptor-like serine/threonine-protein kinase ERECTA"/>
    <property type="match status" value="1"/>
</dbReference>
<evidence type="ECO:0000259" key="23">
    <source>
        <dbReference type="PROSITE" id="PS50011"/>
    </source>
</evidence>
<keyword evidence="8 21" id="KW-0812">Transmembrane</keyword>
<evidence type="ECO:0000256" key="5">
    <source>
        <dbReference type="ARBA" id="ARBA00022553"/>
    </source>
</evidence>
<keyword evidence="5" id="KW-0597">Phosphoprotein</keyword>
<keyword evidence="6" id="KW-0433">Leucine-rich repeat</keyword>
<dbReference type="InterPro" id="IPR032675">
    <property type="entry name" value="LRR_dom_sf"/>
</dbReference>
<dbReference type="Gene3D" id="3.30.200.20">
    <property type="entry name" value="Phosphorylase Kinase, domain 1"/>
    <property type="match status" value="1"/>
</dbReference>
<keyword evidence="11 20" id="KW-0547">Nucleotide-binding</keyword>
<dbReference type="AlphaFoldDB" id="A0A8X8W8W3"/>
<dbReference type="InterPro" id="IPR000719">
    <property type="entry name" value="Prot_kinase_dom"/>
</dbReference>
<keyword evidence="12" id="KW-0418">Kinase</keyword>
<dbReference type="InterPro" id="IPR008266">
    <property type="entry name" value="Tyr_kinase_AS"/>
</dbReference>
<evidence type="ECO:0000313" key="24">
    <source>
        <dbReference type="EMBL" id="KAG6389989.1"/>
    </source>
</evidence>
<dbReference type="PROSITE" id="PS51450">
    <property type="entry name" value="LRR"/>
    <property type="match status" value="2"/>
</dbReference>
<dbReference type="PANTHER" id="PTHR48053">
    <property type="entry name" value="LEUCINE RICH REPEAT FAMILY PROTEIN, EXPRESSED"/>
    <property type="match status" value="1"/>
</dbReference>
<keyword evidence="10" id="KW-0677">Repeat</keyword>
<dbReference type="GO" id="GO:0009653">
    <property type="term" value="P:anatomical structure morphogenesis"/>
    <property type="evidence" value="ECO:0007669"/>
    <property type="project" value="UniProtKB-ARBA"/>
</dbReference>
<feature type="signal peptide" evidence="22">
    <location>
        <begin position="1"/>
        <end position="22"/>
    </location>
</feature>
<dbReference type="Proteomes" id="UP000298416">
    <property type="component" value="Unassembled WGS sequence"/>
</dbReference>
<evidence type="ECO:0000256" key="16">
    <source>
        <dbReference type="ARBA" id="ARBA00023170"/>
    </source>
</evidence>
<organism evidence="24">
    <name type="scientific">Salvia splendens</name>
    <name type="common">Scarlet sage</name>
    <dbReference type="NCBI Taxonomy" id="180675"/>
    <lineage>
        <taxon>Eukaryota</taxon>
        <taxon>Viridiplantae</taxon>
        <taxon>Streptophyta</taxon>
        <taxon>Embryophyta</taxon>
        <taxon>Tracheophyta</taxon>
        <taxon>Spermatophyta</taxon>
        <taxon>Magnoliopsida</taxon>
        <taxon>eudicotyledons</taxon>
        <taxon>Gunneridae</taxon>
        <taxon>Pentapetalae</taxon>
        <taxon>asterids</taxon>
        <taxon>lamiids</taxon>
        <taxon>Lamiales</taxon>
        <taxon>Lamiaceae</taxon>
        <taxon>Nepetoideae</taxon>
        <taxon>Mentheae</taxon>
        <taxon>Salviinae</taxon>
        <taxon>Salvia</taxon>
        <taxon>Salvia subgen. Calosphace</taxon>
        <taxon>core Calosphace</taxon>
    </lineage>
</organism>
<keyword evidence="4" id="KW-0723">Serine/threonine-protein kinase</keyword>
<dbReference type="InterPro" id="IPR017441">
    <property type="entry name" value="Protein_kinase_ATP_BS"/>
</dbReference>
<keyword evidence="17" id="KW-0325">Glycoprotein</keyword>
<evidence type="ECO:0000256" key="15">
    <source>
        <dbReference type="ARBA" id="ARBA00023136"/>
    </source>
</evidence>
<dbReference type="FunFam" id="3.30.200.20:FF:000309">
    <property type="entry name" value="Leucine-rich repeat receptor protein kinase MSP1"/>
    <property type="match status" value="1"/>
</dbReference>
<evidence type="ECO:0000256" key="11">
    <source>
        <dbReference type="ARBA" id="ARBA00022741"/>
    </source>
</evidence>
<keyword evidence="9 22" id="KW-0732">Signal</keyword>
<sequence length="938" mass="103925">MDVVAAMIILSISILLMSNAVAANASNSSRELEALMDFRWPYINTTAHHCGWKGITCDDDGRVAEISLQSHVGCYGEDDEPWGCHDLGCLDPLVFTSLTSIHLSSCGLYGVIPPHIGYLSNLSYLNLSHNLLQSVIPLSLANLSELRVLDISDNYGVYGRIPPDIGSLSKLTYLDLSRNHLQGELPANLTELHVLSISWNYFSGGIPPEIGSFSELTHLDLSYNRLKGELPLSLSNLTKLEILDISSNNFSGGIPPEIGSLSELTRLDLPGNRLEGELPLSLSNLTKLKRIDISGNKFSGGIMPKIGSLSRLTHLILSKNLFMADLPISLPNLTKLELLDISYNIFSGAIPPEIGTLSEIIRLDLSHNRLKGELPLSLPNLTKLTELHISSNDISGPIPPELGNLQSLAVLDLGSNSITGVIPSELGNLQSLYFLDLSNNGITGSLPSTFIQLTRLQFLGLDVNRLEGVFLGGIEKLSSIKMINLSRNSIKEQIPLDLGDAPVARYLTIDLSRNNLSGRVPQSVFKLSSIDLSYNHLEGQIPLAVWRKFPIESFLGNPMLLVPNESMPEREKHRNNSVTIYAVGIVFGCVFLFSIFFGVFFLRKKAAAAAVTPDPKHGDIFKIWNFDGNMAYQDIIEATQDFDFRYCIGTGAYGSVYRTLLPTGRVVAVKKLHKFEGDNPTFHSSFRNEAKVLSQIRHRHIVKLFGFCLHQRCMFLIYDYMERGSLFSVLKDNEEAVELNWKKRVNVVKGIANALSYMHHDCSPPILHRDISSSNILLDSEFEGCLSDFGTARLLDPDSSNQTLLVGTRGYIAPELAFTMVVTEKCDVYSFGVLALEVMFGDHPGDFISSMTTMKRSMQFAQNMMVQQLMDKRLPSLDEDVRMSREVVGVVKIALKCISSDPKSRPCMKEVCQELANHPPRLTMPFRSISVLHLMHSL</sequence>
<evidence type="ECO:0000256" key="17">
    <source>
        <dbReference type="ARBA" id="ARBA00023180"/>
    </source>
</evidence>
<dbReference type="SMART" id="SM00369">
    <property type="entry name" value="LRR_TYP"/>
    <property type="match status" value="9"/>
</dbReference>
<keyword evidence="7" id="KW-0808">Transferase</keyword>
<evidence type="ECO:0000256" key="19">
    <source>
        <dbReference type="ARBA" id="ARBA00048679"/>
    </source>
</evidence>
<evidence type="ECO:0000256" key="13">
    <source>
        <dbReference type="ARBA" id="ARBA00022840"/>
    </source>
</evidence>
<dbReference type="FunFam" id="3.80.10.10:FF:000400">
    <property type="entry name" value="Nuclear pore complex protein NUP107"/>
    <property type="match status" value="1"/>
</dbReference>
<comment type="caution">
    <text evidence="24">The sequence shown here is derived from an EMBL/GenBank/DDBJ whole genome shotgun (WGS) entry which is preliminary data.</text>
</comment>
<evidence type="ECO:0000256" key="3">
    <source>
        <dbReference type="ARBA" id="ARBA00012513"/>
    </source>
</evidence>
<dbReference type="InterPro" id="IPR011009">
    <property type="entry name" value="Kinase-like_dom_sf"/>
</dbReference>
<feature type="binding site" evidence="20">
    <location>
        <position position="671"/>
    </location>
    <ligand>
        <name>ATP</name>
        <dbReference type="ChEBI" id="CHEBI:30616"/>
    </ligand>
</feature>
<evidence type="ECO:0000313" key="25">
    <source>
        <dbReference type="Proteomes" id="UP000298416"/>
    </source>
</evidence>
<dbReference type="FunFam" id="3.80.10.10:FF:000095">
    <property type="entry name" value="LRR receptor-like serine/threonine-protein kinase GSO1"/>
    <property type="match status" value="1"/>
</dbReference>
<dbReference type="InterPro" id="IPR051716">
    <property type="entry name" value="Plant_RL_S/T_kinase"/>
</dbReference>
<reference evidence="24" key="1">
    <citation type="submission" date="2018-01" db="EMBL/GenBank/DDBJ databases">
        <authorList>
            <person name="Mao J.F."/>
        </authorList>
    </citation>
    <scope>NUCLEOTIDE SEQUENCE</scope>
    <source>
        <strain evidence="24">Huo1</strain>
        <tissue evidence="24">Leaf</tissue>
    </source>
</reference>
<dbReference type="PROSITE" id="PS50011">
    <property type="entry name" value="PROTEIN_KINASE_DOM"/>
    <property type="match status" value="1"/>
</dbReference>
<comment type="catalytic activity">
    <reaction evidence="18">
        <text>L-threonyl-[protein] + ATP = O-phospho-L-threonyl-[protein] + ADP + H(+)</text>
        <dbReference type="Rhea" id="RHEA:46608"/>
        <dbReference type="Rhea" id="RHEA-COMP:11060"/>
        <dbReference type="Rhea" id="RHEA-COMP:11605"/>
        <dbReference type="ChEBI" id="CHEBI:15378"/>
        <dbReference type="ChEBI" id="CHEBI:30013"/>
        <dbReference type="ChEBI" id="CHEBI:30616"/>
        <dbReference type="ChEBI" id="CHEBI:61977"/>
        <dbReference type="ChEBI" id="CHEBI:456216"/>
        <dbReference type="EC" id="2.7.11.1"/>
    </reaction>
</comment>
<dbReference type="GO" id="GO:0051707">
    <property type="term" value="P:response to other organism"/>
    <property type="evidence" value="ECO:0007669"/>
    <property type="project" value="UniProtKB-ARBA"/>
</dbReference>
<dbReference type="PROSITE" id="PS00107">
    <property type="entry name" value="PROTEIN_KINASE_ATP"/>
    <property type="match status" value="1"/>
</dbReference>
<keyword evidence="13 20" id="KW-0067">ATP-binding</keyword>
<accession>A0A8X8W8W3</accession>
<dbReference type="Gene3D" id="1.10.510.10">
    <property type="entry name" value="Transferase(Phosphotransferase) domain 1"/>
    <property type="match status" value="1"/>
</dbReference>
<comment type="subcellular location">
    <subcellularLocation>
        <location evidence="1">Cell membrane</location>
    </subcellularLocation>
    <subcellularLocation>
        <location evidence="2">Membrane</location>
        <topology evidence="2">Single-pass type I membrane protein</topology>
    </subcellularLocation>
</comment>
<evidence type="ECO:0000256" key="9">
    <source>
        <dbReference type="ARBA" id="ARBA00022729"/>
    </source>
</evidence>
<keyword evidence="16" id="KW-0675">Receptor</keyword>
<keyword evidence="15 21" id="KW-0472">Membrane</keyword>
<feature type="chain" id="PRO_5036452129" description="non-specific serine/threonine protein kinase" evidence="22">
    <location>
        <begin position="23"/>
        <end position="938"/>
    </location>
</feature>
<dbReference type="GO" id="GO:0099402">
    <property type="term" value="P:plant organ development"/>
    <property type="evidence" value="ECO:0007669"/>
    <property type="project" value="UniProtKB-ARBA"/>
</dbReference>
<evidence type="ECO:0000256" key="2">
    <source>
        <dbReference type="ARBA" id="ARBA00004479"/>
    </source>
</evidence>
<feature type="transmembrane region" description="Helical" evidence="21">
    <location>
        <begin position="578"/>
        <end position="602"/>
    </location>
</feature>
<evidence type="ECO:0000256" key="1">
    <source>
        <dbReference type="ARBA" id="ARBA00004236"/>
    </source>
</evidence>
<evidence type="ECO:0000256" key="14">
    <source>
        <dbReference type="ARBA" id="ARBA00022989"/>
    </source>
</evidence>
<dbReference type="Pfam" id="PF23598">
    <property type="entry name" value="LRR_14"/>
    <property type="match status" value="1"/>
</dbReference>
<dbReference type="InterPro" id="IPR003591">
    <property type="entry name" value="Leu-rich_rpt_typical-subtyp"/>
</dbReference>
<evidence type="ECO:0000256" key="8">
    <source>
        <dbReference type="ARBA" id="ARBA00022692"/>
    </source>
</evidence>
<evidence type="ECO:0000256" key="4">
    <source>
        <dbReference type="ARBA" id="ARBA00022527"/>
    </source>
</evidence>
<dbReference type="PANTHER" id="PTHR48053:SF126">
    <property type="entry name" value="MDIS1-INTERACTING RECEPTOR LIKE KINASE 2-LIKE ISOFORM X1"/>
    <property type="match status" value="1"/>
</dbReference>
<dbReference type="OrthoDB" id="909074at2759"/>
<evidence type="ECO:0000256" key="21">
    <source>
        <dbReference type="SAM" id="Phobius"/>
    </source>
</evidence>
<evidence type="ECO:0000256" key="6">
    <source>
        <dbReference type="ARBA" id="ARBA00022614"/>
    </source>
</evidence>
<dbReference type="GO" id="GO:0006952">
    <property type="term" value="P:defense response"/>
    <property type="evidence" value="ECO:0007669"/>
    <property type="project" value="UniProtKB-ARBA"/>
</dbReference>
<name>A0A8X8W8W3_SALSN</name>
<protein>
    <recommendedName>
        <fullName evidence="3">non-specific serine/threonine protein kinase</fullName>
        <ecNumber evidence="3">2.7.11.1</ecNumber>
    </recommendedName>
</protein>
<gene>
    <name evidence="24" type="ORF">SASPL_151465</name>
</gene>
<dbReference type="EMBL" id="PNBA02000020">
    <property type="protein sequence ID" value="KAG6389989.1"/>
    <property type="molecule type" value="Genomic_DNA"/>
</dbReference>
<feature type="domain" description="Protein kinase" evidence="23">
    <location>
        <begin position="642"/>
        <end position="921"/>
    </location>
</feature>
<evidence type="ECO:0000256" key="18">
    <source>
        <dbReference type="ARBA" id="ARBA00047899"/>
    </source>
</evidence>
<dbReference type="InterPro" id="IPR055414">
    <property type="entry name" value="LRR_R13L4/SHOC2-like"/>
</dbReference>
<dbReference type="SMART" id="SM00365">
    <property type="entry name" value="LRR_SD22"/>
    <property type="match status" value="6"/>
</dbReference>
<dbReference type="Pfam" id="PF00560">
    <property type="entry name" value="LRR_1"/>
    <property type="match status" value="4"/>
</dbReference>
<dbReference type="EC" id="2.7.11.1" evidence="3"/>
<dbReference type="Pfam" id="PF13855">
    <property type="entry name" value="LRR_8"/>
    <property type="match status" value="1"/>
</dbReference>
<evidence type="ECO:0000256" key="7">
    <source>
        <dbReference type="ARBA" id="ARBA00022679"/>
    </source>
</evidence>
<dbReference type="SUPFAM" id="SSF52058">
    <property type="entry name" value="L domain-like"/>
    <property type="match status" value="2"/>
</dbReference>
<keyword evidence="14 21" id="KW-1133">Transmembrane helix</keyword>
<proteinExistence type="predicted"/>
<dbReference type="SUPFAM" id="SSF56112">
    <property type="entry name" value="Protein kinase-like (PK-like)"/>
    <property type="match status" value="1"/>
</dbReference>
<dbReference type="Gene3D" id="3.80.10.10">
    <property type="entry name" value="Ribonuclease Inhibitor"/>
    <property type="match status" value="3"/>
</dbReference>
<evidence type="ECO:0000256" key="10">
    <source>
        <dbReference type="ARBA" id="ARBA00022737"/>
    </source>
</evidence>
<evidence type="ECO:0000256" key="20">
    <source>
        <dbReference type="PROSITE-ProRule" id="PRU10141"/>
    </source>
</evidence>
<dbReference type="GO" id="GO:0005524">
    <property type="term" value="F:ATP binding"/>
    <property type="evidence" value="ECO:0007669"/>
    <property type="project" value="UniProtKB-UniRule"/>
</dbReference>
<dbReference type="PROSITE" id="PS00109">
    <property type="entry name" value="PROTEIN_KINASE_TYR"/>
    <property type="match status" value="1"/>
</dbReference>
<dbReference type="GO" id="GO:0005886">
    <property type="term" value="C:plasma membrane"/>
    <property type="evidence" value="ECO:0007669"/>
    <property type="project" value="UniProtKB-SubCell"/>
</dbReference>
<dbReference type="FunFam" id="1.10.510.10:FF:000445">
    <property type="entry name" value="MDIS1-interacting receptor like kinase 2"/>
    <property type="match status" value="1"/>
</dbReference>
<comment type="catalytic activity">
    <reaction evidence="19">
        <text>L-seryl-[protein] + ATP = O-phospho-L-seryl-[protein] + ADP + H(+)</text>
        <dbReference type="Rhea" id="RHEA:17989"/>
        <dbReference type="Rhea" id="RHEA-COMP:9863"/>
        <dbReference type="Rhea" id="RHEA-COMP:11604"/>
        <dbReference type="ChEBI" id="CHEBI:15378"/>
        <dbReference type="ChEBI" id="CHEBI:29999"/>
        <dbReference type="ChEBI" id="CHEBI:30616"/>
        <dbReference type="ChEBI" id="CHEBI:83421"/>
        <dbReference type="ChEBI" id="CHEBI:456216"/>
        <dbReference type="EC" id="2.7.11.1"/>
    </reaction>
</comment>